<keyword evidence="4 7" id="KW-0418">Kinase</keyword>
<evidence type="ECO:0000313" key="8">
    <source>
        <dbReference type="Proteomes" id="UP001418637"/>
    </source>
</evidence>
<keyword evidence="5" id="KW-0067">ATP-binding</keyword>
<evidence type="ECO:0000313" key="7">
    <source>
        <dbReference type="EMBL" id="MEN3929468.1"/>
    </source>
</evidence>
<dbReference type="PANTHER" id="PTHR43085">
    <property type="entry name" value="HEXOKINASE FAMILY MEMBER"/>
    <property type="match status" value="1"/>
</dbReference>
<dbReference type="InterPro" id="IPR029056">
    <property type="entry name" value="Ribokinase-like"/>
</dbReference>
<protein>
    <submittedName>
        <fullName evidence="7">Sugar kinase</fullName>
    </submittedName>
</protein>
<evidence type="ECO:0000256" key="2">
    <source>
        <dbReference type="ARBA" id="ARBA00022679"/>
    </source>
</evidence>
<dbReference type="GO" id="GO:0016301">
    <property type="term" value="F:kinase activity"/>
    <property type="evidence" value="ECO:0007669"/>
    <property type="project" value="UniProtKB-KW"/>
</dbReference>
<keyword evidence="2" id="KW-0808">Transferase</keyword>
<dbReference type="Pfam" id="PF00294">
    <property type="entry name" value="PfkB"/>
    <property type="match status" value="1"/>
</dbReference>
<dbReference type="InterPro" id="IPR050306">
    <property type="entry name" value="PfkB_Carbo_kinase"/>
</dbReference>
<dbReference type="CDD" id="cd01166">
    <property type="entry name" value="KdgK"/>
    <property type="match status" value="1"/>
</dbReference>
<dbReference type="InterPro" id="IPR011611">
    <property type="entry name" value="PfkB_dom"/>
</dbReference>
<comment type="caution">
    <text evidence="7">The sequence shown here is derived from an EMBL/GenBank/DDBJ whole genome shotgun (WGS) entry which is preliminary data.</text>
</comment>
<dbReference type="RefSeq" id="WP_346335468.1">
    <property type="nucleotide sequence ID" value="NZ_JBBYXI010000001.1"/>
</dbReference>
<accession>A0ABV0BG02</accession>
<name>A0ABV0BG02_9HYPH</name>
<reference evidence="7 8" key="1">
    <citation type="submission" date="2024-04" db="EMBL/GenBank/DDBJ databases">
        <title>A novel species isolated from cricket.</title>
        <authorList>
            <person name="Wang H.-C."/>
        </authorList>
    </citation>
    <scope>NUCLEOTIDE SEQUENCE [LARGE SCALE GENOMIC DNA]</scope>
    <source>
        <strain evidence="7 8">WL0021</strain>
    </source>
</reference>
<dbReference type="Gene3D" id="3.40.1190.20">
    <property type="match status" value="1"/>
</dbReference>
<dbReference type="Proteomes" id="UP001418637">
    <property type="component" value="Unassembled WGS sequence"/>
</dbReference>
<evidence type="ECO:0000256" key="5">
    <source>
        <dbReference type="ARBA" id="ARBA00022840"/>
    </source>
</evidence>
<organism evidence="7 8">
    <name type="scientific">Hohaiivirga grylli</name>
    <dbReference type="NCBI Taxonomy" id="3133970"/>
    <lineage>
        <taxon>Bacteria</taxon>
        <taxon>Pseudomonadati</taxon>
        <taxon>Pseudomonadota</taxon>
        <taxon>Alphaproteobacteria</taxon>
        <taxon>Hyphomicrobiales</taxon>
        <taxon>Methylobacteriaceae</taxon>
        <taxon>Hohaiivirga</taxon>
    </lineage>
</organism>
<proteinExistence type="inferred from homology"/>
<evidence type="ECO:0000259" key="6">
    <source>
        <dbReference type="Pfam" id="PF00294"/>
    </source>
</evidence>
<keyword evidence="3" id="KW-0547">Nucleotide-binding</keyword>
<dbReference type="PANTHER" id="PTHR43085:SF1">
    <property type="entry name" value="PSEUDOURIDINE KINASE-RELATED"/>
    <property type="match status" value="1"/>
</dbReference>
<evidence type="ECO:0000256" key="3">
    <source>
        <dbReference type="ARBA" id="ARBA00022741"/>
    </source>
</evidence>
<keyword evidence="8" id="KW-1185">Reference proteome</keyword>
<evidence type="ECO:0000256" key="4">
    <source>
        <dbReference type="ARBA" id="ARBA00022777"/>
    </source>
</evidence>
<evidence type="ECO:0000256" key="1">
    <source>
        <dbReference type="ARBA" id="ARBA00010688"/>
    </source>
</evidence>
<sequence length="315" mass="34015">MKKIVVLGEIVVEIMAVDVGQSFRSAGSLVGPFPSGAPAIFIDQVARLGQPCGIVSCVGDDDFGWLNIERLRADGVDVSAIRVHPELPTGSAFVRYDADSSRDFIFNIKHSACGHMALTDEAEALINGCDHIHVMGSSLFSFRIIDVIKKAIETVKAKGGTVSFDPNIRKEMLSIPEMRAALEFMLEYCDVFLPSGPEISLLTEADDEEKAIREILDMGVSSIIIKRGSEGSTYIDREKTIHSPSFKVEELDPTGAGDCFGATYVTCWLRGMPVEDCLRYANAAGARTVTVKGPMEGASHFADLDAFIANTKTGA</sequence>
<comment type="similarity">
    <text evidence="1">Belongs to the carbohydrate kinase PfkB family.</text>
</comment>
<dbReference type="EMBL" id="JBBYXI010000001">
    <property type="protein sequence ID" value="MEN3929468.1"/>
    <property type="molecule type" value="Genomic_DNA"/>
</dbReference>
<feature type="domain" description="Carbohydrate kinase PfkB" evidence="6">
    <location>
        <begin position="1"/>
        <end position="296"/>
    </location>
</feature>
<dbReference type="SUPFAM" id="SSF53613">
    <property type="entry name" value="Ribokinase-like"/>
    <property type="match status" value="1"/>
</dbReference>
<gene>
    <name evidence="7" type="ORF">WJT86_00160</name>
</gene>